<feature type="chain" id="PRO_5003900443" evidence="6">
    <location>
        <begin position="35"/>
        <end position="270"/>
    </location>
</feature>
<evidence type="ECO:0000313" key="9">
    <source>
        <dbReference type="Proteomes" id="UP000002280"/>
    </source>
</evidence>
<comment type="similarity">
    <text evidence="4">Belongs to the immunoglobulin superfamily. CEA family.</text>
</comment>
<dbReference type="GeneTree" id="ENSGT01100000263479"/>
<dbReference type="AlphaFoldDB" id="K7E5Y3"/>
<evidence type="ECO:0000256" key="4">
    <source>
        <dbReference type="ARBA" id="ARBA00038222"/>
    </source>
</evidence>
<evidence type="ECO:0000256" key="2">
    <source>
        <dbReference type="ARBA" id="ARBA00023180"/>
    </source>
</evidence>
<dbReference type="Pfam" id="PF07686">
    <property type="entry name" value="V-set"/>
    <property type="match status" value="1"/>
</dbReference>
<dbReference type="PANTHER" id="PTHR44427">
    <property type="entry name" value="CARCINOEMBRYONIC ANTIGEN-RELATED CELL ADHESION MOLECULE 19"/>
    <property type="match status" value="1"/>
</dbReference>
<name>K7E5Y3_MONDO</name>
<accession>K7E5Y3</accession>
<dbReference type="SMART" id="SM00409">
    <property type="entry name" value="IG"/>
    <property type="match status" value="1"/>
</dbReference>
<dbReference type="HOGENOM" id="CLU_1030408_0_0_1"/>
<sequence length="270" mass="29839">MEMLWDFPQGWPGCWKGLLFTVTILSSSLQLASLAQLSIVSIPSHGTVGSNITLSVHGIPKEPQNYSWFRQMPKESNKIVSYAVRSGEQTQGLNHTGRESIFPNGSLFIINVTSNDNGAYIVQVTTEDSKPVSGQGHLQIHDSPMLSHIGLVASIVLGALAGGVVLGVLGYFLFKRTRGSARTIRRDSVRRRRNHPINQNHGGEDIVYENHQWHRGMTLTAQGEGLSSISSRGILEIPDQALDINKMDVYDEVMIWPTVQASEREGNPRR</sequence>
<keyword evidence="9" id="KW-1185">Reference proteome</keyword>
<keyword evidence="5" id="KW-1133">Transmembrane helix</keyword>
<evidence type="ECO:0000256" key="3">
    <source>
        <dbReference type="ARBA" id="ARBA00023319"/>
    </source>
</evidence>
<dbReference type="InterPro" id="IPR036179">
    <property type="entry name" value="Ig-like_dom_sf"/>
</dbReference>
<dbReference type="InterPro" id="IPR013106">
    <property type="entry name" value="Ig_V-set"/>
</dbReference>
<feature type="signal peptide" evidence="6">
    <location>
        <begin position="1"/>
        <end position="34"/>
    </location>
</feature>
<dbReference type="Proteomes" id="UP000002280">
    <property type="component" value="Unplaced"/>
</dbReference>
<keyword evidence="3" id="KW-0393">Immunoglobulin domain</keyword>
<evidence type="ECO:0000256" key="6">
    <source>
        <dbReference type="SAM" id="SignalP"/>
    </source>
</evidence>
<protein>
    <submittedName>
        <fullName evidence="8">Carcinoembryonic antigen-related cell adhesion molecule 3</fullName>
    </submittedName>
</protein>
<keyword evidence="5" id="KW-0812">Transmembrane</keyword>
<dbReference type="InParanoid" id="K7E5Y3"/>
<dbReference type="FunCoup" id="K7E5Y3">
    <property type="interactions" value="152"/>
</dbReference>
<dbReference type="SUPFAM" id="SSF48726">
    <property type="entry name" value="Immunoglobulin"/>
    <property type="match status" value="1"/>
</dbReference>
<dbReference type="OMA" id="EDIMCEN"/>
<reference evidence="8" key="2">
    <citation type="submission" date="2025-08" db="UniProtKB">
        <authorList>
            <consortium name="Ensembl"/>
        </authorList>
    </citation>
    <scope>IDENTIFICATION</scope>
</reference>
<evidence type="ECO:0000256" key="5">
    <source>
        <dbReference type="SAM" id="Phobius"/>
    </source>
</evidence>
<evidence type="ECO:0000313" key="8">
    <source>
        <dbReference type="Ensembl" id="ENSMODP00000041185.1"/>
    </source>
</evidence>
<proteinExistence type="inferred from homology"/>
<dbReference type="STRING" id="13616.ENSMODP00000041185"/>
<dbReference type="Ensembl" id="ENSMODT00000044295.2">
    <property type="protein sequence ID" value="ENSMODP00000041185.1"/>
    <property type="gene ID" value="ENSMODG00000029466.2"/>
</dbReference>
<dbReference type="Bgee" id="ENSMODG00000029466">
    <property type="expression patterns" value="Expressed in spermatid and 3 other cell types or tissues"/>
</dbReference>
<reference evidence="8" key="3">
    <citation type="submission" date="2025-09" db="UniProtKB">
        <authorList>
            <consortium name="Ensembl"/>
        </authorList>
    </citation>
    <scope>IDENTIFICATION</scope>
</reference>
<keyword evidence="5" id="KW-0472">Membrane</keyword>
<dbReference type="KEGG" id="mdo:103097246"/>
<reference evidence="8" key="1">
    <citation type="journal article" date="2007" name="Nature">
        <title>Genome of the marsupial Monodelphis domestica reveals innovation in non-coding sequences.</title>
        <authorList>
            <person name="Mikkelsen T.S."/>
            <person name="Wakefield M.J."/>
            <person name="Aken B."/>
            <person name="Amemiya C.T."/>
            <person name="Chang J.L."/>
            <person name="Duke S."/>
            <person name="Garber M."/>
            <person name="Gentles A.J."/>
            <person name="Goodstadt L."/>
            <person name="Heger A."/>
            <person name="Jurka J."/>
            <person name="Kamal M."/>
            <person name="Mauceli E."/>
            <person name="Searle S.M."/>
            <person name="Sharpe T."/>
            <person name="Baker M.L."/>
            <person name="Batzer M.A."/>
            <person name="Benos P.V."/>
            <person name="Belov K."/>
            <person name="Clamp M."/>
            <person name="Cook A."/>
            <person name="Cuff J."/>
            <person name="Das R."/>
            <person name="Davidow L."/>
            <person name="Deakin J.E."/>
            <person name="Fazzari M.J."/>
            <person name="Glass J.L."/>
            <person name="Grabherr M."/>
            <person name="Greally J.M."/>
            <person name="Gu W."/>
            <person name="Hore T.A."/>
            <person name="Huttley G.A."/>
            <person name="Kleber M."/>
            <person name="Jirtle R.L."/>
            <person name="Koina E."/>
            <person name="Lee J.T."/>
            <person name="Mahony S."/>
            <person name="Marra M.A."/>
            <person name="Miller R.D."/>
            <person name="Nicholls R.D."/>
            <person name="Oda M."/>
            <person name="Papenfuss A.T."/>
            <person name="Parra Z.E."/>
            <person name="Pollock D.D."/>
            <person name="Ray D.A."/>
            <person name="Schein J.E."/>
            <person name="Speed T.P."/>
            <person name="Thompson K."/>
            <person name="VandeBerg J.L."/>
            <person name="Wade C.M."/>
            <person name="Walker J.A."/>
            <person name="Waters P.D."/>
            <person name="Webber C."/>
            <person name="Weidman J.R."/>
            <person name="Xie X."/>
            <person name="Zody M.C."/>
            <person name="Baldwin J."/>
            <person name="Abdouelleil A."/>
            <person name="Abdulkadir J."/>
            <person name="Abebe A."/>
            <person name="Abera B."/>
            <person name="Abreu J."/>
            <person name="Acer S.C."/>
            <person name="Aftuck L."/>
            <person name="Alexander A."/>
            <person name="An P."/>
            <person name="Anderson E."/>
            <person name="Anderson S."/>
            <person name="Arachi H."/>
            <person name="Azer M."/>
            <person name="Bachantsang P."/>
            <person name="Barry A."/>
            <person name="Bayul T."/>
            <person name="Berlin A."/>
            <person name="Bessette D."/>
            <person name="Bloom T."/>
            <person name="Bloom T."/>
            <person name="Boguslavskiy L."/>
            <person name="Bonnet C."/>
            <person name="Boukhgalter B."/>
            <person name="Bourzgui I."/>
            <person name="Brown A."/>
            <person name="Cahill P."/>
            <person name="Channer S."/>
            <person name="Cheshatsang Y."/>
            <person name="Chuda L."/>
            <person name="Citroen M."/>
            <person name="Collymore A."/>
            <person name="Cooke P."/>
            <person name="Costello M."/>
            <person name="D'Aco K."/>
            <person name="Daza R."/>
            <person name="De Haan G."/>
            <person name="DeGray S."/>
            <person name="DeMaso C."/>
            <person name="Dhargay N."/>
            <person name="Dooley K."/>
            <person name="Dooley E."/>
            <person name="Doricent M."/>
            <person name="Dorje P."/>
            <person name="Dorjee K."/>
            <person name="Dupes A."/>
            <person name="Elong R."/>
            <person name="Falk J."/>
            <person name="Farina A."/>
            <person name="Faro S."/>
            <person name="Ferguson D."/>
            <person name="Fisher S."/>
            <person name="Foley C.D."/>
            <person name="Franke A."/>
            <person name="Friedrich D."/>
            <person name="Gadbois L."/>
            <person name="Gearin G."/>
            <person name="Gearin C.R."/>
            <person name="Giannoukos G."/>
            <person name="Goode T."/>
            <person name="Graham J."/>
            <person name="Grandbois E."/>
            <person name="Grewal S."/>
            <person name="Gyaltsen K."/>
            <person name="Hafez N."/>
            <person name="Hagos B."/>
            <person name="Hall J."/>
            <person name="Henson C."/>
            <person name="Hollinger A."/>
            <person name="Honan T."/>
            <person name="Huard M.D."/>
            <person name="Hughes L."/>
            <person name="Hurhula B."/>
            <person name="Husby M.E."/>
            <person name="Kamat A."/>
            <person name="Kanga B."/>
            <person name="Kashin S."/>
            <person name="Khazanovich D."/>
            <person name="Kisner P."/>
            <person name="Lance K."/>
            <person name="Lara M."/>
            <person name="Lee W."/>
            <person name="Lennon N."/>
            <person name="Letendre F."/>
            <person name="LeVine R."/>
            <person name="Lipovsky A."/>
            <person name="Liu X."/>
            <person name="Liu J."/>
            <person name="Liu S."/>
            <person name="Lokyitsang T."/>
            <person name="Lokyitsang Y."/>
            <person name="Lubonja R."/>
            <person name="Lui A."/>
            <person name="MacDonald P."/>
            <person name="Magnisalis V."/>
            <person name="Maru K."/>
            <person name="Matthews C."/>
            <person name="McCusker W."/>
            <person name="McDonough S."/>
            <person name="Mehta T."/>
            <person name="Meldrim J."/>
            <person name="Meneus L."/>
            <person name="Mihai O."/>
            <person name="Mihalev A."/>
            <person name="Mihova T."/>
            <person name="Mittelman R."/>
            <person name="Mlenga V."/>
            <person name="Montmayeur A."/>
            <person name="Mulrain L."/>
            <person name="Navidi A."/>
            <person name="Naylor J."/>
            <person name="Negash T."/>
            <person name="Nguyen T."/>
            <person name="Nguyen N."/>
            <person name="Nicol R."/>
            <person name="Norbu C."/>
            <person name="Norbu N."/>
            <person name="Novod N."/>
            <person name="O'Neill B."/>
            <person name="Osman S."/>
            <person name="Markiewicz E."/>
            <person name="Oyono O.L."/>
            <person name="Patti C."/>
            <person name="Phunkhang P."/>
            <person name="Pierre F."/>
            <person name="Priest M."/>
            <person name="Raghuraman S."/>
            <person name="Rege F."/>
            <person name="Reyes R."/>
            <person name="Rise C."/>
            <person name="Rogov P."/>
            <person name="Ross K."/>
            <person name="Ryan E."/>
            <person name="Settipalli S."/>
            <person name="Shea T."/>
            <person name="Sherpa N."/>
            <person name="Shi L."/>
            <person name="Shih D."/>
            <person name="Sparrow T."/>
            <person name="Spaulding J."/>
            <person name="Stalker J."/>
            <person name="Stange-Thomann N."/>
            <person name="Stavropoulos S."/>
            <person name="Stone C."/>
            <person name="Strader C."/>
            <person name="Tesfaye S."/>
            <person name="Thomson T."/>
            <person name="Thoulutsang Y."/>
            <person name="Thoulutsang D."/>
            <person name="Topham K."/>
            <person name="Topping I."/>
            <person name="Tsamla T."/>
            <person name="Vassiliev H."/>
            <person name="Vo A."/>
            <person name="Wangchuk T."/>
            <person name="Wangdi T."/>
            <person name="Weiand M."/>
            <person name="Wilkinson J."/>
            <person name="Wilson A."/>
            <person name="Yadav S."/>
            <person name="Young G."/>
            <person name="Yu Q."/>
            <person name="Zembek L."/>
            <person name="Zhong D."/>
            <person name="Zimmer A."/>
            <person name="Zwirko Z."/>
            <person name="Jaffe D.B."/>
            <person name="Alvarez P."/>
            <person name="Brockman W."/>
            <person name="Butler J."/>
            <person name="Chin C."/>
            <person name="Gnerre S."/>
            <person name="MacCallum I."/>
            <person name="Graves J.A."/>
            <person name="Ponting C.P."/>
            <person name="Breen M."/>
            <person name="Samollow P.B."/>
            <person name="Lander E.S."/>
            <person name="Lindblad-Toh K."/>
        </authorList>
    </citation>
    <scope>NUCLEOTIDE SEQUENCE [LARGE SCALE GENOMIC DNA]</scope>
</reference>
<dbReference type="PANTHER" id="PTHR44427:SF1">
    <property type="entry name" value="CARCINOEMBRYONIC ANTIGEN-RELATED CELL ADHESION MOLECULE 1"/>
    <property type="match status" value="1"/>
</dbReference>
<feature type="domain" description="Immunoglobulin" evidence="7">
    <location>
        <begin position="41"/>
        <end position="141"/>
    </location>
</feature>
<dbReference type="InterPro" id="IPR050831">
    <property type="entry name" value="CEA_cell_adhesion"/>
</dbReference>
<feature type="transmembrane region" description="Helical" evidence="5">
    <location>
        <begin position="149"/>
        <end position="174"/>
    </location>
</feature>
<dbReference type="Gene3D" id="2.60.40.10">
    <property type="entry name" value="Immunoglobulins"/>
    <property type="match status" value="1"/>
</dbReference>
<dbReference type="InterPro" id="IPR003599">
    <property type="entry name" value="Ig_sub"/>
</dbReference>
<evidence type="ECO:0000256" key="1">
    <source>
        <dbReference type="ARBA" id="ARBA00022729"/>
    </source>
</evidence>
<dbReference type="InterPro" id="IPR013783">
    <property type="entry name" value="Ig-like_fold"/>
</dbReference>
<keyword evidence="1 6" id="KW-0732">Signal</keyword>
<keyword evidence="2" id="KW-0325">Glycoprotein</keyword>
<evidence type="ECO:0000259" key="7">
    <source>
        <dbReference type="SMART" id="SM00409"/>
    </source>
</evidence>
<dbReference type="OrthoDB" id="6353782at2759"/>
<dbReference type="GeneID" id="103097246"/>
<dbReference type="eggNOG" id="ENOG502S42Z">
    <property type="taxonomic scope" value="Eukaryota"/>
</dbReference>
<organism evidence="8 9">
    <name type="scientific">Monodelphis domestica</name>
    <name type="common">Gray short-tailed opossum</name>
    <dbReference type="NCBI Taxonomy" id="13616"/>
    <lineage>
        <taxon>Eukaryota</taxon>
        <taxon>Metazoa</taxon>
        <taxon>Chordata</taxon>
        <taxon>Craniata</taxon>
        <taxon>Vertebrata</taxon>
        <taxon>Euteleostomi</taxon>
        <taxon>Mammalia</taxon>
        <taxon>Metatheria</taxon>
        <taxon>Didelphimorphia</taxon>
        <taxon>Didelphidae</taxon>
        <taxon>Monodelphis</taxon>
    </lineage>
</organism>